<comment type="subcellular location">
    <subcellularLocation>
        <location evidence="2">Endoplasmic reticulum membrane</location>
        <topology evidence="2">Single-pass membrane protein</topology>
    </subcellularLocation>
    <subcellularLocation>
        <location evidence="1">Membrane</location>
        <topology evidence="1">Multi-pass membrane protein</topology>
    </subcellularLocation>
</comment>
<dbReference type="Pfam" id="PF00535">
    <property type="entry name" value="Glycos_transf_2"/>
    <property type="match status" value="1"/>
</dbReference>
<feature type="domain" description="GtrA/DPMS transmembrane" evidence="16">
    <location>
        <begin position="268"/>
        <end position="386"/>
    </location>
</feature>
<protein>
    <recommendedName>
        <fullName evidence="5">dolichyl-phosphate beta-glucosyltransferase</fullName>
        <ecNumber evidence="5">2.4.1.117</ecNumber>
    </recommendedName>
</protein>
<dbReference type="EC" id="2.4.1.117" evidence="5"/>
<dbReference type="CDD" id="cd04188">
    <property type="entry name" value="DPG_synthase"/>
    <property type="match status" value="1"/>
</dbReference>
<keyword evidence="9" id="KW-0256">Endoplasmic reticulum</keyword>
<accession>A0A4R6KRM2</accession>
<dbReference type="Pfam" id="PF04138">
    <property type="entry name" value="GtrA_DPMS_TM"/>
    <property type="match status" value="1"/>
</dbReference>
<feature type="domain" description="Glycosyltransferase 2-like" evidence="15">
    <location>
        <begin position="11"/>
        <end position="177"/>
    </location>
</feature>
<gene>
    <name evidence="17" type="ORF">EV643_101222</name>
</gene>
<organism evidence="17 18">
    <name type="scientific">Kribbella caucasensis</name>
    <dbReference type="NCBI Taxonomy" id="2512215"/>
    <lineage>
        <taxon>Bacteria</taxon>
        <taxon>Bacillati</taxon>
        <taxon>Actinomycetota</taxon>
        <taxon>Actinomycetes</taxon>
        <taxon>Propionibacteriales</taxon>
        <taxon>Kribbellaceae</taxon>
        <taxon>Kribbella</taxon>
    </lineage>
</organism>
<keyword evidence="11 14" id="KW-1133">Transmembrane helix</keyword>
<dbReference type="GO" id="GO:0000271">
    <property type="term" value="P:polysaccharide biosynthetic process"/>
    <property type="evidence" value="ECO:0007669"/>
    <property type="project" value="InterPro"/>
</dbReference>
<evidence type="ECO:0000256" key="8">
    <source>
        <dbReference type="ARBA" id="ARBA00022692"/>
    </source>
</evidence>
<comment type="catalytic activity">
    <reaction evidence="13">
        <text>a di-trans,poly-cis-dolichyl phosphate + UDP-alpha-D-glucose = a di-trans,poly-cis-dolichyl beta-D-glucosyl phosphate + UDP</text>
        <dbReference type="Rhea" id="RHEA:15401"/>
        <dbReference type="Rhea" id="RHEA-COMP:19498"/>
        <dbReference type="Rhea" id="RHEA-COMP:19502"/>
        <dbReference type="ChEBI" id="CHEBI:57525"/>
        <dbReference type="ChEBI" id="CHEBI:57683"/>
        <dbReference type="ChEBI" id="CHEBI:58223"/>
        <dbReference type="ChEBI" id="CHEBI:58885"/>
        <dbReference type="EC" id="2.4.1.117"/>
    </reaction>
    <physiologicalReaction direction="left-to-right" evidence="13">
        <dbReference type="Rhea" id="RHEA:15402"/>
    </physiologicalReaction>
</comment>
<keyword evidence="10" id="KW-0735">Signal-anchor</keyword>
<sequence>MQNSGHPRVEIVVPVRNEENDLGPNIRRLREFLDTAFPFDAEVCIADNGSTDATWEIGNLLSAELKGVRITRIELPGRGRALKQVWSGSTADVLAYMDVDLSTNLNALLPLVAPLLAGHSDVAIGTRLARGSRVVRRPKREVISRGYNLLLRATLSAGFSDAQCGFKAIRADVARELLPLVEDTGWFFDTELLVLAERAGLRIHEVPVDWVDDLDSRVKIAQTVMDDLRGIVRLNRTLGRLPLEPVRQAFGRPAIADPRTALAFRVLRFAGIGVLSTITYALLYLLLRQGMPAQVANFSALLITAVGNTALNRRITFGVRGVENRGRHHVRGLLTFFIGWSVTASSLWLLHAAVAVPAQAVEIAVLTIANLAATVVRFSLFQTWVFDDDAPTLPTTLEPAAVLEHSRSN</sequence>
<comment type="caution">
    <text evidence="17">The sequence shown here is derived from an EMBL/GenBank/DDBJ whole genome shotgun (WGS) entry which is preliminary data.</text>
</comment>
<evidence type="ECO:0000256" key="1">
    <source>
        <dbReference type="ARBA" id="ARBA00004141"/>
    </source>
</evidence>
<dbReference type="OrthoDB" id="2369748at2"/>
<dbReference type="InterPro" id="IPR001173">
    <property type="entry name" value="Glyco_trans_2-like"/>
</dbReference>
<dbReference type="EMBL" id="SNWQ01000001">
    <property type="protein sequence ID" value="TDO54433.1"/>
    <property type="molecule type" value="Genomic_DNA"/>
</dbReference>
<feature type="transmembrane region" description="Helical" evidence="14">
    <location>
        <begin position="266"/>
        <end position="287"/>
    </location>
</feature>
<dbReference type="PANTHER" id="PTHR10859:SF91">
    <property type="entry name" value="DOLICHYL-PHOSPHATE BETA-GLUCOSYLTRANSFERASE"/>
    <property type="match status" value="1"/>
</dbReference>
<dbReference type="GO" id="GO:0016020">
    <property type="term" value="C:membrane"/>
    <property type="evidence" value="ECO:0007669"/>
    <property type="project" value="UniProtKB-SubCell"/>
</dbReference>
<proteinExistence type="inferred from homology"/>
<keyword evidence="6" id="KW-0328">Glycosyltransferase</keyword>
<dbReference type="RefSeq" id="WP_133798023.1">
    <property type="nucleotide sequence ID" value="NZ_SNWQ01000001.1"/>
</dbReference>
<feature type="transmembrane region" description="Helical" evidence="14">
    <location>
        <begin position="332"/>
        <end position="354"/>
    </location>
</feature>
<dbReference type="PANTHER" id="PTHR10859">
    <property type="entry name" value="GLYCOSYL TRANSFERASE"/>
    <property type="match status" value="1"/>
</dbReference>
<name>A0A4R6KRM2_9ACTN</name>
<evidence type="ECO:0000256" key="10">
    <source>
        <dbReference type="ARBA" id="ARBA00022968"/>
    </source>
</evidence>
<evidence type="ECO:0000256" key="4">
    <source>
        <dbReference type="ARBA" id="ARBA00006739"/>
    </source>
</evidence>
<keyword evidence="8 14" id="KW-0812">Transmembrane</keyword>
<feature type="transmembrane region" description="Helical" evidence="14">
    <location>
        <begin position="360"/>
        <end position="380"/>
    </location>
</feature>
<evidence type="ECO:0000256" key="6">
    <source>
        <dbReference type="ARBA" id="ARBA00022676"/>
    </source>
</evidence>
<dbReference type="AlphaFoldDB" id="A0A4R6KRM2"/>
<dbReference type="SUPFAM" id="SSF53448">
    <property type="entry name" value="Nucleotide-diphospho-sugar transferases"/>
    <property type="match status" value="1"/>
</dbReference>
<evidence type="ECO:0000256" key="9">
    <source>
        <dbReference type="ARBA" id="ARBA00022824"/>
    </source>
</evidence>
<evidence type="ECO:0000256" key="13">
    <source>
        <dbReference type="ARBA" id="ARBA00045097"/>
    </source>
</evidence>
<dbReference type="InterPro" id="IPR007267">
    <property type="entry name" value="GtrA_DPMS_TM"/>
</dbReference>
<evidence type="ECO:0000256" key="11">
    <source>
        <dbReference type="ARBA" id="ARBA00022989"/>
    </source>
</evidence>
<evidence type="ECO:0000313" key="18">
    <source>
        <dbReference type="Proteomes" id="UP000295388"/>
    </source>
</evidence>
<dbReference type="Proteomes" id="UP000295388">
    <property type="component" value="Unassembled WGS sequence"/>
</dbReference>
<dbReference type="Gene3D" id="3.90.550.10">
    <property type="entry name" value="Spore Coat Polysaccharide Biosynthesis Protein SpsA, Chain A"/>
    <property type="match status" value="1"/>
</dbReference>
<comment type="pathway">
    <text evidence="3">Protein modification; protein glycosylation.</text>
</comment>
<evidence type="ECO:0000259" key="16">
    <source>
        <dbReference type="Pfam" id="PF04138"/>
    </source>
</evidence>
<keyword evidence="12 14" id="KW-0472">Membrane</keyword>
<evidence type="ECO:0000256" key="5">
    <source>
        <dbReference type="ARBA" id="ARBA00012583"/>
    </source>
</evidence>
<dbReference type="GO" id="GO:0006487">
    <property type="term" value="P:protein N-linked glycosylation"/>
    <property type="evidence" value="ECO:0007669"/>
    <property type="project" value="TreeGrafter"/>
</dbReference>
<comment type="similarity">
    <text evidence="4">Belongs to the glycosyltransferase 2 family.</text>
</comment>
<evidence type="ECO:0000256" key="14">
    <source>
        <dbReference type="SAM" id="Phobius"/>
    </source>
</evidence>
<evidence type="ECO:0000256" key="3">
    <source>
        <dbReference type="ARBA" id="ARBA00004922"/>
    </source>
</evidence>
<dbReference type="InterPro" id="IPR035518">
    <property type="entry name" value="DPG_synthase"/>
</dbReference>
<evidence type="ECO:0000256" key="2">
    <source>
        <dbReference type="ARBA" id="ARBA00004389"/>
    </source>
</evidence>
<keyword evidence="7 17" id="KW-0808">Transferase</keyword>
<keyword evidence="18" id="KW-1185">Reference proteome</keyword>
<reference evidence="17 18" key="1">
    <citation type="submission" date="2019-03" db="EMBL/GenBank/DDBJ databases">
        <title>Genomic Encyclopedia of Type Strains, Phase III (KMG-III): the genomes of soil and plant-associated and newly described type strains.</title>
        <authorList>
            <person name="Whitman W."/>
        </authorList>
    </citation>
    <scope>NUCLEOTIDE SEQUENCE [LARGE SCALE GENOMIC DNA]</scope>
    <source>
        <strain evidence="17 18">VKM Ac-2527</strain>
    </source>
</reference>
<evidence type="ECO:0000313" key="17">
    <source>
        <dbReference type="EMBL" id="TDO54433.1"/>
    </source>
</evidence>
<dbReference type="GO" id="GO:0004581">
    <property type="term" value="F:dolichyl-phosphate beta-glucosyltransferase activity"/>
    <property type="evidence" value="ECO:0007669"/>
    <property type="project" value="UniProtKB-EC"/>
</dbReference>
<dbReference type="InterPro" id="IPR029044">
    <property type="entry name" value="Nucleotide-diphossugar_trans"/>
</dbReference>
<evidence type="ECO:0000259" key="15">
    <source>
        <dbReference type="Pfam" id="PF00535"/>
    </source>
</evidence>
<feature type="transmembrane region" description="Helical" evidence="14">
    <location>
        <begin position="293"/>
        <end position="311"/>
    </location>
</feature>
<evidence type="ECO:0000256" key="7">
    <source>
        <dbReference type="ARBA" id="ARBA00022679"/>
    </source>
</evidence>
<evidence type="ECO:0000256" key="12">
    <source>
        <dbReference type="ARBA" id="ARBA00023136"/>
    </source>
</evidence>